<dbReference type="EMBL" id="BARS01008779">
    <property type="protein sequence ID" value="GAF67273.1"/>
    <property type="molecule type" value="Genomic_DNA"/>
</dbReference>
<evidence type="ECO:0000313" key="3">
    <source>
        <dbReference type="EMBL" id="GAF67273.1"/>
    </source>
</evidence>
<dbReference type="InterPro" id="IPR036366">
    <property type="entry name" value="PGBDSf"/>
</dbReference>
<name>X0RET1_9ZZZZ</name>
<dbReference type="InterPro" id="IPR002477">
    <property type="entry name" value="Peptidoglycan-bd-like"/>
</dbReference>
<dbReference type="Gene3D" id="1.10.101.10">
    <property type="entry name" value="PGBD-like superfamily/PGBD"/>
    <property type="match status" value="1"/>
</dbReference>
<feature type="domain" description="Peptidoglycan binding-like" evidence="2">
    <location>
        <begin position="148"/>
        <end position="203"/>
    </location>
</feature>
<comment type="caution">
    <text evidence="3">The sequence shown here is derived from an EMBL/GenBank/DDBJ whole genome shotgun (WGS) entry which is preliminary data.</text>
</comment>
<dbReference type="AlphaFoldDB" id="X0RET1"/>
<evidence type="ECO:0000256" key="1">
    <source>
        <dbReference type="SAM" id="Coils"/>
    </source>
</evidence>
<dbReference type="InterPro" id="IPR036365">
    <property type="entry name" value="PGBD-like_sf"/>
</dbReference>
<reference evidence="3" key="1">
    <citation type="journal article" date="2014" name="Front. Microbiol.">
        <title>High frequency of phylogenetically diverse reductive dehalogenase-homologous genes in deep subseafloor sedimentary metagenomes.</title>
        <authorList>
            <person name="Kawai M."/>
            <person name="Futagami T."/>
            <person name="Toyoda A."/>
            <person name="Takaki Y."/>
            <person name="Nishi S."/>
            <person name="Hori S."/>
            <person name="Arai W."/>
            <person name="Tsubouchi T."/>
            <person name="Morono Y."/>
            <person name="Uchiyama I."/>
            <person name="Ito T."/>
            <person name="Fujiyama A."/>
            <person name="Inagaki F."/>
            <person name="Takami H."/>
        </authorList>
    </citation>
    <scope>NUCLEOTIDE SEQUENCE</scope>
    <source>
        <strain evidence="3">Expedition CK06-06</strain>
    </source>
</reference>
<dbReference type="Pfam" id="PF01471">
    <property type="entry name" value="PG_binding_1"/>
    <property type="match status" value="1"/>
</dbReference>
<evidence type="ECO:0000259" key="2">
    <source>
        <dbReference type="Pfam" id="PF01471"/>
    </source>
</evidence>
<protein>
    <recommendedName>
        <fullName evidence="2">Peptidoglycan binding-like domain-containing protein</fullName>
    </recommendedName>
</protein>
<feature type="non-terminal residue" evidence="3">
    <location>
        <position position="1"/>
    </location>
</feature>
<keyword evidence="1" id="KW-0175">Coiled coil</keyword>
<feature type="coiled-coil region" evidence="1">
    <location>
        <begin position="68"/>
        <end position="118"/>
    </location>
</feature>
<organism evidence="3">
    <name type="scientific">marine sediment metagenome</name>
    <dbReference type="NCBI Taxonomy" id="412755"/>
    <lineage>
        <taxon>unclassified sequences</taxon>
        <taxon>metagenomes</taxon>
        <taxon>ecological metagenomes</taxon>
    </lineage>
</organism>
<dbReference type="SUPFAM" id="SSF47090">
    <property type="entry name" value="PGBD-like"/>
    <property type="match status" value="1"/>
</dbReference>
<accession>X0RET1</accession>
<gene>
    <name evidence="3" type="ORF">S01H1_16665</name>
</gene>
<proteinExistence type="predicted"/>
<sequence>NLGEFIMSYTDVTDDERKEIRKVLTLTATTDASEVEKEENMKVIIEATLIEADKKHQDSVHLYEEGKKLQAMKNIENLEKELSDKNIKLSDMQITKKIEALKMEAEEMNQADESEEQKAIYLKASKERLYQSQKGKRGKSLLKEGDYGYEVEILQEALQSRGFYTGLVDGLFTSEVTTAVKELQKQEALTVDGIAGPATLKALGIY</sequence>